<organism evidence="2">
    <name type="scientific">marine sediment metagenome</name>
    <dbReference type="NCBI Taxonomy" id="412755"/>
    <lineage>
        <taxon>unclassified sequences</taxon>
        <taxon>metagenomes</taxon>
        <taxon>ecological metagenomes</taxon>
    </lineage>
</organism>
<dbReference type="AlphaFoldDB" id="X0STU0"/>
<reference evidence="2" key="1">
    <citation type="journal article" date="2014" name="Front. Microbiol.">
        <title>High frequency of phylogenetically diverse reductive dehalogenase-homologous genes in deep subseafloor sedimentary metagenomes.</title>
        <authorList>
            <person name="Kawai M."/>
            <person name="Futagami T."/>
            <person name="Toyoda A."/>
            <person name="Takaki Y."/>
            <person name="Nishi S."/>
            <person name="Hori S."/>
            <person name="Arai W."/>
            <person name="Tsubouchi T."/>
            <person name="Morono Y."/>
            <person name="Uchiyama I."/>
            <person name="Ito T."/>
            <person name="Fujiyama A."/>
            <person name="Inagaki F."/>
            <person name="Takami H."/>
        </authorList>
    </citation>
    <scope>NUCLEOTIDE SEQUENCE</scope>
    <source>
        <strain evidence="2">Expedition CK06-06</strain>
    </source>
</reference>
<feature type="region of interest" description="Disordered" evidence="1">
    <location>
        <begin position="40"/>
        <end position="61"/>
    </location>
</feature>
<gene>
    <name evidence="2" type="ORF">S01H1_12179</name>
</gene>
<comment type="caution">
    <text evidence="2">The sequence shown here is derived from an EMBL/GenBank/DDBJ whole genome shotgun (WGS) entry which is preliminary data.</text>
</comment>
<proteinExistence type="predicted"/>
<feature type="non-terminal residue" evidence="2">
    <location>
        <position position="93"/>
    </location>
</feature>
<dbReference type="EMBL" id="BARS01006234">
    <property type="protein sequence ID" value="GAF84583.1"/>
    <property type="molecule type" value="Genomic_DNA"/>
</dbReference>
<sequence length="93" mass="9901">MITQTATPTPPATRAPKLFVRIAAANIKATRTAHPPAAIREAFTGPKGPRGLKPAAREDVRDSRHLAIDNPKAANPASIKYEPVTLLCGRDPV</sequence>
<protein>
    <submittedName>
        <fullName evidence="2">Uncharacterized protein</fullName>
    </submittedName>
</protein>
<accession>X0STU0</accession>
<evidence type="ECO:0000256" key="1">
    <source>
        <dbReference type="SAM" id="MobiDB-lite"/>
    </source>
</evidence>
<name>X0STU0_9ZZZZ</name>
<evidence type="ECO:0000313" key="2">
    <source>
        <dbReference type="EMBL" id="GAF84583.1"/>
    </source>
</evidence>